<feature type="domain" description="Cytochrome b5 heme-binding" evidence="1">
    <location>
        <begin position="4"/>
        <end position="75"/>
    </location>
</feature>
<gene>
    <name evidence="2" type="ORF">MSMAW_0688</name>
</gene>
<reference evidence="2 3" key="1">
    <citation type="submission" date="2014-07" db="EMBL/GenBank/DDBJ databases">
        <title>Methanogenic archaea and the global carbon cycle.</title>
        <authorList>
            <person name="Henriksen J.R."/>
            <person name="Luke J."/>
            <person name="Reinhart S."/>
            <person name="Benedict M.N."/>
            <person name="Youngblut N.D."/>
            <person name="Metcalf M.E."/>
            <person name="Whitaker R.J."/>
            <person name="Metcalf W.W."/>
        </authorList>
    </citation>
    <scope>NUCLEOTIDE SEQUENCE [LARGE SCALE GENOMIC DNA]</scope>
    <source>
        <strain evidence="2 3">WWM610</strain>
    </source>
</reference>
<dbReference type="SUPFAM" id="SSF55856">
    <property type="entry name" value="Cytochrome b5-like heme/steroid binding domain"/>
    <property type="match status" value="1"/>
</dbReference>
<dbReference type="GeneID" id="24850317"/>
<dbReference type="EMBL" id="CP009509">
    <property type="protein sequence ID" value="AKB39679.1"/>
    <property type="molecule type" value="Genomic_DNA"/>
</dbReference>
<evidence type="ECO:0000313" key="3">
    <source>
        <dbReference type="Proteomes" id="UP000033058"/>
    </source>
</evidence>
<dbReference type="Gene3D" id="3.10.120.10">
    <property type="entry name" value="Cytochrome b5-like heme/steroid binding domain"/>
    <property type="match status" value="1"/>
</dbReference>
<protein>
    <recommendedName>
        <fullName evidence="1">Cytochrome b5 heme-binding domain-containing protein</fullName>
    </recommendedName>
</protein>
<dbReference type="PATRIC" id="fig|1434117.4.peg.852"/>
<sequence>MKEYTLEELSEFNGKNGKVYIAYDGQVYDVSDSYLWEDGTHQGLHESGEDLTEAMDEAPHGPETFKDFPVVGTLKK</sequence>
<dbReference type="SMART" id="SM01117">
    <property type="entry name" value="Cyt-b5"/>
    <property type="match status" value="1"/>
</dbReference>
<evidence type="ECO:0000313" key="2">
    <source>
        <dbReference type="EMBL" id="AKB39679.1"/>
    </source>
</evidence>
<dbReference type="HOGENOM" id="CLU_178322_0_0_2"/>
<organism evidence="2 3">
    <name type="scientific">Methanosarcina mazei WWM610</name>
    <dbReference type="NCBI Taxonomy" id="1434117"/>
    <lineage>
        <taxon>Archaea</taxon>
        <taxon>Methanobacteriati</taxon>
        <taxon>Methanobacteriota</taxon>
        <taxon>Stenosarchaea group</taxon>
        <taxon>Methanomicrobia</taxon>
        <taxon>Methanosarcinales</taxon>
        <taxon>Methanosarcinaceae</taxon>
        <taxon>Methanosarcina</taxon>
    </lineage>
</organism>
<dbReference type="Pfam" id="PF00173">
    <property type="entry name" value="Cyt-b5"/>
    <property type="match status" value="1"/>
</dbReference>
<evidence type="ECO:0000259" key="1">
    <source>
        <dbReference type="SMART" id="SM01117"/>
    </source>
</evidence>
<dbReference type="AlphaFoldDB" id="A0A0E3PVY8"/>
<dbReference type="InterPro" id="IPR001199">
    <property type="entry name" value="Cyt_B5-like_heme/steroid-bd"/>
</dbReference>
<accession>A0A0E3PVY8</accession>
<dbReference type="InterPro" id="IPR036400">
    <property type="entry name" value="Cyt_B5-like_heme/steroid_sf"/>
</dbReference>
<dbReference type="RefSeq" id="WP_048041697.1">
    <property type="nucleotide sequence ID" value="NZ_CP009509.1"/>
</dbReference>
<dbReference type="Proteomes" id="UP000033058">
    <property type="component" value="Chromosome"/>
</dbReference>
<name>A0A0E3PVY8_METMZ</name>
<proteinExistence type="predicted"/>